<evidence type="ECO:0000256" key="1">
    <source>
        <dbReference type="SAM" id="MobiDB-lite"/>
    </source>
</evidence>
<dbReference type="EMBL" id="JAAAIM010001800">
    <property type="protein sequence ID" value="KAG0275759.1"/>
    <property type="molecule type" value="Genomic_DNA"/>
</dbReference>
<feature type="non-terminal residue" evidence="2">
    <location>
        <position position="1"/>
    </location>
</feature>
<reference evidence="2 3" key="1">
    <citation type="journal article" date="2020" name="Fungal Divers.">
        <title>Resolving the Mortierellaceae phylogeny through synthesis of multi-gene phylogenetics and phylogenomics.</title>
        <authorList>
            <person name="Vandepol N."/>
            <person name="Liber J."/>
            <person name="Desiro A."/>
            <person name="Na H."/>
            <person name="Kennedy M."/>
            <person name="Barry K."/>
            <person name="Grigoriev I.V."/>
            <person name="Miller A.N."/>
            <person name="O'Donnell K."/>
            <person name="Stajich J.E."/>
            <person name="Bonito G."/>
        </authorList>
    </citation>
    <scope>NUCLEOTIDE SEQUENCE [LARGE SCALE GENOMIC DNA]</scope>
    <source>
        <strain evidence="2 3">AD045</strain>
    </source>
</reference>
<feature type="region of interest" description="Disordered" evidence="1">
    <location>
        <begin position="53"/>
        <end position="86"/>
    </location>
</feature>
<evidence type="ECO:0000313" key="2">
    <source>
        <dbReference type="EMBL" id="KAG0275759.1"/>
    </source>
</evidence>
<comment type="caution">
    <text evidence="2">The sequence shown here is derived from an EMBL/GenBank/DDBJ whole genome shotgun (WGS) entry which is preliminary data.</text>
</comment>
<sequence>RSVATGRSEEDGLDAARDKIDHTVRELSGAKVGEVYNKNQSVVYCRAERIQRDLDEGKVVRNRGQTNKDDNSNKGDGGSSMGREKE</sequence>
<protein>
    <submittedName>
        <fullName evidence="2">Uncharacterized protein</fullName>
    </submittedName>
</protein>
<dbReference type="Proteomes" id="UP001194696">
    <property type="component" value="Unassembled WGS sequence"/>
</dbReference>
<gene>
    <name evidence="2" type="ORF">BGZ96_003666</name>
</gene>
<proteinExistence type="predicted"/>
<evidence type="ECO:0000313" key="3">
    <source>
        <dbReference type="Proteomes" id="UP001194696"/>
    </source>
</evidence>
<keyword evidence="3" id="KW-1185">Reference proteome</keyword>
<organism evidence="2 3">
    <name type="scientific">Linnemannia gamsii</name>
    <dbReference type="NCBI Taxonomy" id="64522"/>
    <lineage>
        <taxon>Eukaryota</taxon>
        <taxon>Fungi</taxon>
        <taxon>Fungi incertae sedis</taxon>
        <taxon>Mucoromycota</taxon>
        <taxon>Mortierellomycotina</taxon>
        <taxon>Mortierellomycetes</taxon>
        <taxon>Mortierellales</taxon>
        <taxon>Mortierellaceae</taxon>
        <taxon>Linnemannia</taxon>
    </lineage>
</organism>
<accession>A0ABQ7JJ18</accession>
<name>A0ABQ7JJ18_9FUNG</name>